<dbReference type="Gene3D" id="1.10.3720.10">
    <property type="entry name" value="MetI-like"/>
    <property type="match status" value="1"/>
</dbReference>
<evidence type="ECO:0000313" key="10">
    <source>
        <dbReference type="EMBL" id="NYD71171.1"/>
    </source>
</evidence>
<evidence type="ECO:0000256" key="7">
    <source>
        <dbReference type="RuleBase" id="RU363032"/>
    </source>
</evidence>
<feature type="transmembrane region" description="Helical" evidence="7">
    <location>
        <begin position="36"/>
        <end position="59"/>
    </location>
</feature>
<keyword evidence="11" id="KW-1185">Reference proteome</keyword>
<dbReference type="Pfam" id="PF00528">
    <property type="entry name" value="BPD_transp_1"/>
    <property type="match status" value="1"/>
</dbReference>
<evidence type="ECO:0000256" key="5">
    <source>
        <dbReference type="ARBA" id="ARBA00022989"/>
    </source>
</evidence>
<dbReference type="InterPro" id="IPR000515">
    <property type="entry name" value="MetI-like"/>
</dbReference>
<dbReference type="InterPro" id="IPR045621">
    <property type="entry name" value="BPD_transp_1_N"/>
</dbReference>
<dbReference type="PANTHER" id="PTHR43163">
    <property type="entry name" value="DIPEPTIDE TRANSPORT SYSTEM PERMEASE PROTEIN DPPB-RELATED"/>
    <property type="match status" value="1"/>
</dbReference>
<dbReference type="InterPro" id="IPR035906">
    <property type="entry name" value="MetI-like_sf"/>
</dbReference>
<dbReference type="CDD" id="cd06261">
    <property type="entry name" value="TM_PBP2"/>
    <property type="match status" value="1"/>
</dbReference>
<dbReference type="PROSITE" id="PS50928">
    <property type="entry name" value="ABC_TM1"/>
    <property type="match status" value="1"/>
</dbReference>
<sequence>MRGSALGGRRPSGGPLDGRVPGGPGRPRSGLLRSRVLRVAAALGGAVFVLWAAATLTFFGLRLIPGDPAQAVLGGPGSQASAEALAAVRSEYGFDQPIWMQYLRYLGRLVTGDLGSSYSQRQSVASIIGSQIGGTLLLAVLALTVAWLLALGLAVWSTRGGRLAAAVGSGLEIVAAAVPHFWLATVLVLVFSTTLRWFPAVSTDGPAGLVLPVLTLALPLAGFLGQVMRESVLDALEAPFVLSARARGESEAGVRWRHVLRHGALPGIALSGWAFGWLISGAVVVETIFARPGLGRTLLNAVQLRDVPLVIGVVLVVAVGYVVMTLLTDVVSRIADPRLAASRPSRSSRPSSSRPASAEGVRA</sequence>
<feature type="transmembrane region" description="Helical" evidence="7">
    <location>
        <begin position="309"/>
        <end position="328"/>
    </location>
</feature>
<comment type="similarity">
    <text evidence="7">Belongs to the binding-protein-dependent transport system permease family.</text>
</comment>
<dbReference type="PANTHER" id="PTHR43163:SF6">
    <property type="entry name" value="DIPEPTIDE TRANSPORT SYSTEM PERMEASE PROTEIN DPPB-RELATED"/>
    <property type="match status" value="1"/>
</dbReference>
<protein>
    <submittedName>
        <fullName evidence="10">Peptide/nickel transport system permease protein</fullName>
    </submittedName>
</protein>
<proteinExistence type="inferred from homology"/>
<evidence type="ECO:0000256" key="6">
    <source>
        <dbReference type="ARBA" id="ARBA00023136"/>
    </source>
</evidence>
<dbReference type="Pfam" id="PF19300">
    <property type="entry name" value="BPD_transp_1_N"/>
    <property type="match status" value="1"/>
</dbReference>
<dbReference type="RefSeq" id="WP_179548182.1">
    <property type="nucleotide sequence ID" value="NZ_BSEW01000002.1"/>
</dbReference>
<dbReference type="AlphaFoldDB" id="A0A852SQQ8"/>
<dbReference type="SUPFAM" id="SSF161098">
    <property type="entry name" value="MetI-like"/>
    <property type="match status" value="1"/>
</dbReference>
<keyword evidence="4 7" id="KW-0812">Transmembrane</keyword>
<organism evidence="10 11">
    <name type="scientific">Herbiconiux flava</name>
    <dbReference type="NCBI Taxonomy" id="881268"/>
    <lineage>
        <taxon>Bacteria</taxon>
        <taxon>Bacillati</taxon>
        <taxon>Actinomycetota</taxon>
        <taxon>Actinomycetes</taxon>
        <taxon>Micrococcales</taxon>
        <taxon>Microbacteriaceae</taxon>
        <taxon>Herbiconiux</taxon>
    </lineage>
</organism>
<keyword evidence="3" id="KW-1003">Cell membrane</keyword>
<evidence type="ECO:0000256" key="1">
    <source>
        <dbReference type="ARBA" id="ARBA00004651"/>
    </source>
</evidence>
<comment type="subcellular location">
    <subcellularLocation>
        <location evidence="1 7">Cell membrane</location>
        <topology evidence="1 7">Multi-pass membrane protein</topology>
    </subcellularLocation>
</comment>
<dbReference type="GO" id="GO:0071916">
    <property type="term" value="F:dipeptide transmembrane transporter activity"/>
    <property type="evidence" value="ECO:0007669"/>
    <property type="project" value="TreeGrafter"/>
</dbReference>
<feature type="transmembrane region" description="Helical" evidence="7">
    <location>
        <begin position="209"/>
        <end position="227"/>
    </location>
</feature>
<comment type="caution">
    <text evidence="10">The sequence shown here is derived from an EMBL/GenBank/DDBJ whole genome shotgun (WGS) entry which is preliminary data.</text>
</comment>
<dbReference type="GO" id="GO:0005886">
    <property type="term" value="C:plasma membrane"/>
    <property type="evidence" value="ECO:0007669"/>
    <property type="project" value="UniProtKB-SubCell"/>
</dbReference>
<evidence type="ECO:0000256" key="2">
    <source>
        <dbReference type="ARBA" id="ARBA00022448"/>
    </source>
</evidence>
<keyword evidence="5 7" id="KW-1133">Transmembrane helix</keyword>
<feature type="transmembrane region" description="Helical" evidence="7">
    <location>
        <begin position="163"/>
        <end position="189"/>
    </location>
</feature>
<feature type="transmembrane region" description="Helical" evidence="7">
    <location>
        <begin position="264"/>
        <end position="289"/>
    </location>
</feature>
<feature type="region of interest" description="Disordered" evidence="8">
    <location>
        <begin position="1"/>
        <end position="27"/>
    </location>
</feature>
<evidence type="ECO:0000256" key="4">
    <source>
        <dbReference type="ARBA" id="ARBA00022692"/>
    </source>
</evidence>
<feature type="domain" description="ABC transmembrane type-1" evidence="9">
    <location>
        <begin position="132"/>
        <end position="332"/>
    </location>
</feature>
<accession>A0A852SQQ8</accession>
<keyword evidence="2 7" id="KW-0813">Transport</keyword>
<gene>
    <name evidence="10" type="ORF">BJ984_002329</name>
</gene>
<feature type="region of interest" description="Disordered" evidence="8">
    <location>
        <begin position="340"/>
        <end position="363"/>
    </location>
</feature>
<dbReference type="EMBL" id="JACCBM010000001">
    <property type="protein sequence ID" value="NYD71171.1"/>
    <property type="molecule type" value="Genomic_DNA"/>
</dbReference>
<name>A0A852SQQ8_9MICO</name>
<evidence type="ECO:0000256" key="8">
    <source>
        <dbReference type="SAM" id="MobiDB-lite"/>
    </source>
</evidence>
<evidence type="ECO:0000256" key="3">
    <source>
        <dbReference type="ARBA" id="ARBA00022475"/>
    </source>
</evidence>
<evidence type="ECO:0000259" key="9">
    <source>
        <dbReference type="PROSITE" id="PS50928"/>
    </source>
</evidence>
<keyword evidence="6 7" id="KW-0472">Membrane</keyword>
<reference evidence="10 11" key="1">
    <citation type="submission" date="2020-07" db="EMBL/GenBank/DDBJ databases">
        <title>Sequencing the genomes of 1000 actinobacteria strains.</title>
        <authorList>
            <person name="Klenk H.-P."/>
        </authorList>
    </citation>
    <scope>NUCLEOTIDE SEQUENCE [LARGE SCALE GENOMIC DNA]</scope>
    <source>
        <strain evidence="10 11">DSM 26474</strain>
    </source>
</reference>
<evidence type="ECO:0000313" key="11">
    <source>
        <dbReference type="Proteomes" id="UP000549913"/>
    </source>
</evidence>
<dbReference type="Proteomes" id="UP000549913">
    <property type="component" value="Unassembled WGS sequence"/>
</dbReference>
<feature type="transmembrane region" description="Helical" evidence="7">
    <location>
        <begin position="136"/>
        <end position="156"/>
    </location>
</feature>